<dbReference type="OrthoDB" id="1890364at2759"/>
<feature type="repeat" description="PPR" evidence="2">
    <location>
        <begin position="646"/>
        <end position="680"/>
    </location>
</feature>
<dbReference type="Proteomes" id="UP000886520">
    <property type="component" value="Chromosome 20"/>
</dbReference>
<evidence type="ECO:0000256" key="2">
    <source>
        <dbReference type="PROSITE-ProRule" id="PRU00708"/>
    </source>
</evidence>
<name>A0A9D4UB67_ADICA</name>
<dbReference type="Gene3D" id="1.25.40.10">
    <property type="entry name" value="Tetratricopeptide repeat domain"/>
    <property type="match status" value="8"/>
</dbReference>
<dbReference type="GO" id="GO:0048731">
    <property type="term" value="P:system development"/>
    <property type="evidence" value="ECO:0007669"/>
    <property type="project" value="UniProtKB-ARBA"/>
</dbReference>
<evidence type="ECO:0008006" key="5">
    <source>
        <dbReference type="Google" id="ProtNLM"/>
    </source>
</evidence>
<reference evidence="3" key="1">
    <citation type="submission" date="2021-01" db="EMBL/GenBank/DDBJ databases">
        <title>Adiantum capillus-veneris genome.</title>
        <authorList>
            <person name="Fang Y."/>
            <person name="Liao Q."/>
        </authorList>
    </citation>
    <scope>NUCLEOTIDE SEQUENCE</scope>
    <source>
        <strain evidence="3">H3</strain>
        <tissue evidence="3">Leaf</tissue>
    </source>
</reference>
<dbReference type="InterPro" id="IPR046960">
    <property type="entry name" value="PPR_At4g14850-like_plant"/>
</dbReference>
<dbReference type="PANTHER" id="PTHR47926">
    <property type="entry name" value="PENTATRICOPEPTIDE REPEAT-CONTAINING PROTEIN"/>
    <property type="match status" value="1"/>
</dbReference>
<comment type="caution">
    <text evidence="3">The sequence shown here is derived from an EMBL/GenBank/DDBJ whole genome shotgun (WGS) entry which is preliminary data.</text>
</comment>
<dbReference type="GO" id="GO:0009451">
    <property type="term" value="P:RNA modification"/>
    <property type="evidence" value="ECO:0007669"/>
    <property type="project" value="InterPro"/>
</dbReference>
<dbReference type="FunFam" id="1.25.40.10:FF:000381">
    <property type="entry name" value="Pentatricopeptide repeat-containing protein"/>
    <property type="match status" value="1"/>
</dbReference>
<dbReference type="InterPro" id="IPR011990">
    <property type="entry name" value="TPR-like_helical_dom_sf"/>
</dbReference>
<dbReference type="NCBIfam" id="TIGR00756">
    <property type="entry name" value="PPR"/>
    <property type="match status" value="7"/>
</dbReference>
<feature type="repeat" description="PPR" evidence="2">
    <location>
        <begin position="295"/>
        <end position="329"/>
    </location>
</feature>
<accession>A0A9D4UB67</accession>
<dbReference type="Pfam" id="PF13041">
    <property type="entry name" value="PPR_2"/>
    <property type="match status" value="6"/>
</dbReference>
<protein>
    <recommendedName>
        <fullName evidence="5">Pentatricopeptide repeat-containing protein</fullName>
    </recommendedName>
</protein>
<keyword evidence="4" id="KW-1185">Reference proteome</keyword>
<sequence length="1028" mass="112348">MQSLCAKGELERALELLCTIDKPPSANTYLSLLKACKRNRRNSLSHARQVYAHITHHNIPLSGLLGDYLVVTLSICGALEEAITIHSELPQRSVHSWTSLIFSYTESGQAADALKCYEQMLQDGLDPTSHTFVGALSACASRLDLDQGRTLHAYVCLKGLACDASIGNAIVCMYADCCALVDAEQVFFNLSEHSQFAWNSMLSLCVDQGQARKAINWYAHMKSDDVEPNHYTFIILFKACESIADLEQGRSLHNDACVEGYASDVMVGSTLINMYGKLGAIGEAEEVFGKLSHRDVAAWNSLLAAYVAEGLGRKALHLYRQMQEVGVDSTQRTYVTALRACATLAEVKDVPSLGELAVKKVAYHIGQALHADTCKKEFLSDARFLHNTLVSIYGKFGQISEAEHVFGSLLHRDIVTWNAMLSAYAELGEGAKALRLLLQMEKESINPDQTTFVGALQAVALVEGEVAPVSDGRFSKKMSLEIGHALHGGVCRSFLASDVTVGCALVSMYGRCGSITEAEHTFSTLTQHTVVAWNAMMSAYVEQGDGEKALRCFAQMQVDGHRPDQITSILALQACGTLADKEVFFFDKGVSIKEVSLILGKALHADIARGCFAFDVSISNSLVNLYGKCGAIVEAENVFCGLTNRTVVSWNALLLAYAENDQGEKALLLYTQMRKESLRPDLPTFLYVLQACIGFAEKENVLELSVKFFLLEIGHALHVDSNTEGFRSNAGICNSLVRMYGKCGAIIEAEDMCGDLDPANVCSAFSSQDMSSWNLMLSAYAENGLGQGTVQIYRQMQDLGVPMTLMSLTRMLQSCSSVESKDVCQELHFISISAGLDQAFYLTATLIHAYGSCASMLDADTSLQALSMLDIVSWSACIAGHAGVGDSLASLYMFDQLKLSNAQPSSSTFISVLSACTQNGLPSGLHYFESMTRDFCLMPEAKHHCILADLYGRTGDLEKVELLLDNEMVHNNWITWLALLGACRTHCNSAMAKQAYDHAMKIQPNQSTAYILMSNIYADTQMDEYLDD</sequence>
<dbReference type="FunFam" id="1.25.40.10:FF:000343">
    <property type="entry name" value="Pentatricopeptide repeat-containing protein At3g58590"/>
    <property type="match status" value="1"/>
</dbReference>
<dbReference type="Pfam" id="PF01535">
    <property type="entry name" value="PPR"/>
    <property type="match status" value="3"/>
</dbReference>
<feature type="repeat" description="PPR" evidence="2">
    <location>
        <begin position="413"/>
        <end position="447"/>
    </location>
</feature>
<dbReference type="GO" id="GO:0003723">
    <property type="term" value="F:RNA binding"/>
    <property type="evidence" value="ECO:0007669"/>
    <property type="project" value="InterPro"/>
</dbReference>
<organism evidence="3 4">
    <name type="scientific">Adiantum capillus-veneris</name>
    <name type="common">Maidenhair fern</name>
    <dbReference type="NCBI Taxonomy" id="13818"/>
    <lineage>
        <taxon>Eukaryota</taxon>
        <taxon>Viridiplantae</taxon>
        <taxon>Streptophyta</taxon>
        <taxon>Embryophyta</taxon>
        <taxon>Tracheophyta</taxon>
        <taxon>Polypodiopsida</taxon>
        <taxon>Polypodiidae</taxon>
        <taxon>Polypodiales</taxon>
        <taxon>Pteridineae</taxon>
        <taxon>Pteridaceae</taxon>
        <taxon>Vittarioideae</taxon>
        <taxon>Adiantum</taxon>
    </lineage>
</organism>
<gene>
    <name evidence="3" type="ORF">GOP47_0020496</name>
</gene>
<feature type="repeat" description="PPR" evidence="2">
    <location>
        <begin position="769"/>
        <end position="803"/>
    </location>
</feature>
<dbReference type="PROSITE" id="PS51375">
    <property type="entry name" value="PPR"/>
    <property type="match status" value="7"/>
</dbReference>
<feature type="repeat" description="PPR" evidence="2">
    <location>
        <begin position="194"/>
        <end position="228"/>
    </location>
</feature>
<evidence type="ECO:0000313" key="3">
    <source>
        <dbReference type="EMBL" id="KAI5063826.1"/>
    </source>
</evidence>
<dbReference type="FunFam" id="1.25.40.10:FF:000158">
    <property type="entry name" value="pentatricopeptide repeat-containing protein At2g33680"/>
    <property type="match status" value="1"/>
</dbReference>
<feature type="repeat" description="PPR" evidence="2">
    <location>
        <begin position="529"/>
        <end position="563"/>
    </location>
</feature>
<evidence type="ECO:0000256" key="1">
    <source>
        <dbReference type="ARBA" id="ARBA00022737"/>
    </source>
</evidence>
<proteinExistence type="predicted"/>
<dbReference type="AlphaFoldDB" id="A0A9D4UB67"/>
<evidence type="ECO:0000313" key="4">
    <source>
        <dbReference type="Proteomes" id="UP000886520"/>
    </source>
</evidence>
<dbReference type="EMBL" id="JABFUD020000020">
    <property type="protein sequence ID" value="KAI5063826.1"/>
    <property type="molecule type" value="Genomic_DNA"/>
</dbReference>
<feature type="repeat" description="PPR" evidence="2">
    <location>
        <begin position="93"/>
        <end position="127"/>
    </location>
</feature>
<dbReference type="SUPFAM" id="SSF48452">
    <property type="entry name" value="TPR-like"/>
    <property type="match status" value="1"/>
</dbReference>
<dbReference type="InterPro" id="IPR002885">
    <property type="entry name" value="PPR_rpt"/>
</dbReference>
<keyword evidence="1" id="KW-0677">Repeat</keyword>